<proteinExistence type="predicted"/>
<keyword evidence="2" id="KW-0812">Transmembrane</keyword>
<dbReference type="SUPFAM" id="SSF143503">
    <property type="entry name" value="PUG domain-like"/>
    <property type="match status" value="1"/>
</dbReference>
<feature type="compositionally biased region" description="Polar residues" evidence="1">
    <location>
        <begin position="112"/>
        <end position="128"/>
    </location>
</feature>
<evidence type="ECO:0000313" key="5">
    <source>
        <dbReference type="Proteomes" id="UP000291116"/>
    </source>
</evidence>
<organism evidence="4 5">
    <name type="scientific">Pseudo-nitzschia multistriata</name>
    <dbReference type="NCBI Taxonomy" id="183589"/>
    <lineage>
        <taxon>Eukaryota</taxon>
        <taxon>Sar</taxon>
        <taxon>Stramenopiles</taxon>
        <taxon>Ochrophyta</taxon>
        <taxon>Bacillariophyta</taxon>
        <taxon>Bacillariophyceae</taxon>
        <taxon>Bacillariophycidae</taxon>
        <taxon>Bacillariales</taxon>
        <taxon>Bacillariaceae</taxon>
        <taxon>Pseudo-nitzschia</taxon>
    </lineage>
</organism>
<evidence type="ECO:0000259" key="3">
    <source>
        <dbReference type="Pfam" id="PF01847"/>
    </source>
</evidence>
<accession>A0A448Z0Y9</accession>
<dbReference type="EMBL" id="CAACVS010000065">
    <property type="protein sequence ID" value="VEU35665.1"/>
    <property type="molecule type" value="Genomic_DNA"/>
</dbReference>
<dbReference type="InterPro" id="IPR024053">
    <property type="entry name" value="VHL_beta_dom"/>
</dbReference>
<dbReference type="InterPro" id="IPR036339">
    <property type="entry name" value="PUB-like_dom_sf"/>
</dbReference>
<dbReference type="CDD" id="cd09212">
    <property type="entry name" value="PUB"/>
    <property type="match status" value="1"/>
</dbReference>
<evidence type="ECO:0000256" key="2">
    <source>
        <dbReference type="SAM" id="Phobius"/>
    </source>
</evidence>
<dbReference type="Gene3D" id="2.60.40.780">
    <property type="entry name" value="von Hippel-Lindau disease tumour suppressor, beta domain"/>
    <property type="match status" value="1"/>
</dbReference>
<dbReference type="Proteomes" id="UP000291116">
    <property type="component" value="Unassembled WGS sequence"/>
</dbReference>
<keyword evidence="5" id="KW-1185">Reference proteome</keyword>
<dbReference type="InterPro" id="IPR037140">
    <property type="entry name" value="VHL_beta_dom_sf"/>
</dbReference>
<dbReference type="InterPro" id="IPR036208">
    <property type="entry name" value="VHL_sf"/>
</dbReference>
<feature type="region of interest" description="Disordered" evidence="1">
    <location>
        <begin position="55"/>
        <end position="162"/>
    </location>
</feature>
<dbReference type="Pfam" id="PF01847">
    <property type="entry name" value="VHL"/>
    <property type="match status" value="1"/>
</dbReference>
<dbReference type="AlphaFoldDB" id="A0A448Z0Y9"/>
<dbReference type="OrthoDB" id="413400at2759"/>
<evidence type="ECO:0000313" key="4">
    <source>
        <dbReference type="EMBL" id="VEU35665.1"/>
    </source>
</evidence>
<dbReference type="SUPFAM" id="SSF49468">
    <property type="entry name" value="VHL"/>
    <property type="match status" value="1"/>
</dbReference>
<name>A0A448Z0Y9_9STRA</name>
<keyword evidence="2" id="KW-1133">Transmembrane helix</keyword>
<protein>
    <recommendedName>
        <fullName evidence="3">von Hippel-Lindau disease tumour suppressor beta domain-containing protein</fullName>
    </recommendedName>
</protein>
<reference evidence="4 5" key="1">
    <citation type="submission" date="2019-01" db="EMBL/GenBank/DDBJ databases">
        <authorList>
            <person name="Ferrante I. M."/>
        </authorList>
    </citation>
    <scope>NUCLEOTIDE SEQUENCE [LARGE SCALE GENOMIC DNA]</scope>
    <source>
        <strain evidence="4 5">B856</strain>
    </source>
</reference>
<feature type="transmembrane region" description="Helical" evidence="2">
    <location>
        <begin position="29"/>
        <end position="49"/>
    </location>
</feature>
<dbReference type="Gene3D" id="1.20.58.2190">
    <property type="match status" value="1"/>
</dbReference>
<sequence length="453" mass="50832">MDFGGVDVDVGVEVGSGYGLFLWDAANLWIGRILVTIAIVVLWDSYVSILERKQKYEQQPQKKQQRYRGTPGPRNTDGQLNEDVSVLETPRKEASDRSVPKTTMHDQENESVDASNVSTPVPASYSSTESEKRLESPTATAAAATSVSAAKTTEKKSTSEKAAIVARTQAVRKMKGTSNEHPGMEGFSNWYEVETSLFRIYTLAPRDPSVVTIPPYVPHSRRGDVSIELEVTNHTNYNIHVFWVDYHGNLVRKGNIPRNRGVWKQSTYIDHPWVFQDADTAQIYLYYVPFRAIPTTPEVSTIGSDGTTALHKFALINDWESAFYIGIQDDVLPFPGTARLQNPLDAINWTLKHMSRANTTFNLLPDLDTLQAYLINVLQHPDRVKYRQLRIASPRFRTIWASPLRGVLLAVGFVEAGPYAELGCDRPLSSQRLQDVGLLSYLLNEWKEKESAA</sequence>
<evidence type="ECO:0000256" key="1">
    <source>
        <dbReference type="SAM" id="MobiDB-lite"/>
    </source>
</evidence>
<keyword evidence="2" id="KW-0472">Membrane</keyword>
<feature type="compositionally biased region" description="Basic and acidic residues" evidence="1">
    <location>
        <begin position="89"/>
        <end position="108"/>
    </location>
</feature>
<feature type="compositionally biased region" description="Low complexity" evidence="1">
    <location>
        <begin position="138"/>
        <end position="151"/>
    </location>
</feature>
<gene>
    <name evidence="4" type="ORF">PSNMU_V1.4_AUG-EV-PASAV3_0024100</name>
</gene>
<feature type="domain" description="von Hippel-Lindau disease tumour suppressor beta" evidence="3">
    <location>
        <begin position="227"/>
        <end position="282"/>
    </location>
</feature>